<dbReference type="GO" id="GO:0005737">
    <property type="term" value="C:cytoplasm"/>
    <property type="evidence" value="ECO:0007669"/>
    <property type="project" value="UniProtKB-SubCell"/>
</dbReference>
<gene>
    <name evidence="12" type="ORF">HELGO_WM9457</name>
</gene>
<evidence type="ECO:0000256" key="8">
    <source>
        <dbReference type="ARBA" id="ARBA00023014"/>
    </source>
</evidence>
<protein>
    <recommendedName>
        <fullName evidence="3 10">Heme chaperone HemW</fullName>
    </recommendedName>
</protein>
<dbReference type="InterPro" id="IPR013785">
    <property type="entry name" value="Aldolase_TIM"/>
</dbReference>
<dbReference type="GO" id="GO:0006779">
    <property type="term" value="P:porphyrin-containing compound biosynthetic process"/>
    <property type="evidence" value="ECO:0007669"/>
    <property type="project" value="InterPro"/>
</dbReference>
<dbReference type="PANTHER" id="PTHR13932">
    <property type="entry name" value="COPROPORPHYRINIGEN III OXIDASE"/>
    <property type="match status" value="1"/>
</dbReference>
<evidence type="ECO:0000313" key="12">
    <source>
        <dbReference type="EMBL" id="CAA6815837.1"/>
    </source>
</evidence>
<name>A0A6S6THA2_9BACT</name>
<evidence type="ECO:0000256" key="9">
    <source>
        <dbReference type="ARBA" id="ARBA00023186"/>
    </source>
</evidence>
<evidence type="ECO:0000256" key="5">
    <source>
        <dbReference type="ARBA" id="ARBA00022691"/>
    </source>
</evidence>
<dbReference type="GO" id="GO:0051539">
    <property type="term" value="F:4 iron, 4 sulfur cluster binding"/>
    <property type="evidence" value="ECO:0007669"/>
    <property type="project" value="UniProtKB-UniRule"/>
</dbReference>
<evidence type="ECO:0000256" key="2">
    <source>
        <dbReference type="ARBA" id="ARBA00006100"/>
    </source>
</evidence>
<dbReference type="EMBL" id="CACVAW010000068">
    <property type="protein sequence ID" value="CAA6815837.1"/>
    <property type="molecule type" value="Genomic_DNA"/>
</dbReference>
<keyword evidence="7 10" id="KW-0408">Iron</keyword>
<evidence type="ECO:0000256" key="4">
    <source>
        <dbReference type="ARBA" id="ARBA00022617"/>
    </source>
</evidence>
<comment type="subcellular location">
    <subcellularLocation>
        <location evidence="10">Cytoplasm</location>
    </subcellularLocation>
</comment>
<feature type="domain" description="Radical SAM core" evidence="11">
    <location>
        <begin position="1"/>
        <end position="224"/>
    </location>
</feature>
<dbReference type="SMART" id="SM00729">
    <property type="entry name" value="Elp3"/>
    <property type="match status" value="1"/>
</dbReference>
<comment type="similarity">
    <text evidence="2">Belongs to the anaerobic coproporphyrinogen-III oxidase family. HemW subfamily.</text>
</comment>
<keyword evidence="9 10" id="KW-0143">Chaperone</keyword>
<dbReference type="InterPro" id="IPR058240">
    <property type="entry name" value="rSAM_sf"/>
</dbReference>
<dbReference type="InterPro" id="IPR006638">
    <property type="entry name" value="Elp3/MiaA/NifB-like_rSAM"/>
</dbReference>
<dbReference type="SFLD" id="SFLDG01065">
    <property type="entry name" value="anaerobic_coproporphyrinogen-I"/>
    <property type="match status" value="1"/>
</dbReference>
<sequence length="348" mass="39992">MLLYIHIPFCDVKCPYCAFSSFVDKLDLQQNYTTALIKQFKYDVQKHNIKEFKTIFIGGGTPSQLDIKYLEQIFNTISPYIKSVEEITIEANPNSSSKQWLQDVKDLGVTRVSFGTQSFHPEKLKFLGRKHSRDDGINALTNASLVGIKNISSDLIYECDIDNEALLKEDIELALSLNVNHISAYSLTIEKNTPFYKTPEKRKDNTNLAKFVIDKISQKLPMYEISNFGTHKCKHNLGYWRYEDYLGVGNSAVGCINNTRIYQTKGLNEYIKDPIKSKQEILNTQDINLEKIFLGFRSVIGVDINILSPKQQKRANILVDENKLYFQDNIFYNKDFLLADEISLYVGQ</sequence>
<evidence type="ECO:0000256" key="10">
    <source>
        <dbReference type="RuleBase" id="RU364116"/>
    </source>
</evidence>
<keyword evidence="8 10" id="KW-0411">Iron-sulfur</keyword>
<dbReference type="PANTHER" id="PTHR13932:SF5">
    <property type="entry name" value="RADICAL S-ADENOSYL METHIONINE DOMAIN-CONTAINING PROTEIN 1, MITOCHONDRIAL"/>
    <property type="match status" value="1"/>
</dbReference>
<accession>A0A6S6THA2</accession>
<dbReference type="GO" id="GO:0046872">
    <property type="term" value="F:metal ion binding"/>
    <property type="evidence" value="ECO:0007669"/>
    <property type="project" value="UniProtKB-UniRule"/>
</dbReference>
<organism evidence="12">
    <name type="scientific">uncultured Campylobacterales bacterium</name>
    <dbReference type="NCBI Taxonomy" id="352960"/>
    <lineage>
        <taxon>Bacteria</taxon>
        <taxon>Pseudomonadati</taxon>
        <taxon>Campylobacterota</taxon>
        <taxon>Epsilonproteobacteria</taxon>
        <taxon>Campylobacterales</taxon>
        <taxon>environmental samples</taxon>
    </lineage>
</organism>
<dbReference type="InterPro" id="IPR004559">
    <property type="entry name" value="HemW-like"/>
</dbReference>
<reference evidence="12" key="1">
    <citation type="submission" date="2020-01" db="EMBL/GenBank/DDBJ databases">
        <authorList>
            <person name="Meier V. D."/>
            <person name="Meier V D."/>
        </authorList>
    </citation>
    <scope>NUCLEOTIDE SEQUENCE</scope>
    <source>
        <strain evidence="12">HLG_WM_MAG_12</strain>
    </source>
</reference>
<dbReference type="SFLD" id="SFLDS00029">
    <property type="entry name" value="Radical_SAM"/>
    <property type="match status" value="1"/>
</dbReference>
<comment type="function">
    <text evidence="10">Probably acts as a heme chaperone, transferring heme to an unknown acceptor. Binds one molecule of heme per monomer, possibly covalently. Binds 1 [4Fe-4S] cluster. The cluster is coordinated with 3 cysteines and an exchangeable S-adenosyl-L-methionine.</text>
</comment>
<keyword evidence="10" id="KW-0004">4Fe-4S</keyword>
<dbReference type="Pfam" id="PF04055">
    <property type="entry name" value="Radical_SAM"/>
    <property type="match status" value="1"/>
</dbReference>
<comment type="cofactor">
    <cofactor evidence="1">
        <name>[4Fe-4S] cluster</name>
        <dbReference type="ChEBI" id="CHEBI:49883"/>
    </cofactor>
</comment>
<evidence type="ECO:0000256" key="1">
    <source>
        <dbReference type="ARBA" id="ARBA00001966"/>
    </source>
</evidence>
<evidence type="ECO:0000256" key="3">
    <source>
        <dbReference type="ARBA" id="ARBA00017228"/>
    </source>
</evidence>
<dbReference type="NCBIfam" id="TIGR00539">
    <property type="entry name" value="hemN_rel"/>
    <property type="match status" value="1"/>
</dbReference>
<keyword evidence="10" id="KW-0963">Cytoplasm</keyword>
<evidence type="ECO:0000256" key="6">
    <source>
        <dbReference type="ARBA" id="ARBA00022723"/>
    </source>
</evidence>
<keyword evidence="6 10" id="KW-0479">Metal-binding</keyword>
<dbReference type="Gene3D" id="3.20.20.70">
    <property type="entry name" value="Aldolase class I"/>
    <property type="match status" value="1"/>
</dbReference>
<dbReference type="SUPFAM" id="SSF102114">
    <property type="entry name" value="Radical SAM enzymes"/>
    <property type="match status" value="1"/>
</dbReference>
<proteinExistence type="inferred from homology"/>
<dbReference type="PROSITE" id="PS51918">
    <property type="entry name" value="RADICAL_SAM"/>
    <property type="match status" value="1"/>
</dbReference>
<dbReference type="AlphaFoldDB" id="A0A6S6THA2"/>
<dbReference type="InterPro" id="IPR034505">
    <property type="entry name" value="Coproporphyrinogen-III_oxidase"/>
</dbReference>
<evidence type="ECO:0000259" key="11">
    <source>
        <dbReference type="PROSITE" id="PS51918"/>
    </source>
</evidence>
<dbReference type="SFLD" id="SFLDF00562">
    <property type="entry name" value="HemN-like__clustered_with_heat"/>
    <property type="match status" value="1"/>
</dbReference>
<keyword evidence="4 10" id="KW-0349">Heme</keyword>
<keyword evidence="12" id="KW-0346">Stress response</keyword>
<dbReference type="InterPro" id="IPR007197">
    <property type="entry name" value="rSAM"/>
</dbReference>
<evidence type="ECO:0000256" key="7">
    <source>
        <dbReference type="ARBA" id="ARBA00023004"/>
    </source>
</evidence>
<dbReference type="CDD" id="cd01335">
    <property type="entry name" value="Radical_SAM"/>
    <property type="match status" value="1"/>
</dbReference>
<keyword evidence="5 10" id="KW-0949">S-adenosyl-L-methionine</keyword>
<dbReference type="GO" id="GO:0004109">
    <property type="term" value="F:coproporphyrinogen oxidase activity"/>
    <property type="evidence" value="ECO:0007669"/>
    <property type="project" value="InterPro"/>
</dbReference>